<dbReference type="PANTHER" id="PTHR31157">
    <property type="entry name" value="SCP DOMAIN-CONTAINING PROTEIN"/>
    <property type="match status" value="1"/>
</dbReference>
<evidence type="ECO:0000313" key="3">
    <source>
        <dbReference type="EMBL" id="MEZ0165421.1"/>
    </source>
</evidence>
<dbReference type="CDD" id="cd05379">
    <property type="entry name" value="CAP_bacterial"/>
    <property type="match status" value="1"/>
</dbReference>
<dbReference type="Pfam" id="PF00188">
    <property type="entry name" value="CAP"/>
    <property type="match status" value="1"/>
</dbReference>
<comment type="caution">
    <text evidence="3">The sequence shown here is derived from an EMBL/GenBank/DDBJ whole genome shotgun (WGS) entry which is preliminary data.</text>
</comment>
<reference evidence="3 4" key="1">
    <citation type="submission" date="2024-07" db="EMBL/GenBank/DDBJ databases">
        <authorList>
            <person name="Thanompreechachai J."/>
            <person name="Duangmal K."/>
        </authorList>
    </citation>
    <scope>NUCLEOTIDE SEQUENCE [LARGE SCALE GENOMIC DNA]</scope>
    <source>
        <strain evidence="3 4">LSe6-4</strain>
    </source>
</reference>
<dbReference type="InterPro" id="IPR035940">
    <property type="entry name" value="CAP_sf"/>
</dbReference>
<dbReference type="Gene3D" id="3.40.33.10">
    <property type="entry name" value="CAP"/>
    <property type="match status" value="1"/>
</dbReference>
<sequence>MTTPLSRVRPRSSRRPTAAAALGTTLTALTALALAAPASADPTGGADPGVDPAALHVLERTNAARAAAGCGPLVLDPALAAAAQQHTVEMAATGTMSHTGADGSSPRTRLAAVGSFPVRTAENVAVGYDADGVVAAWLASPGHRANVLDCRLAAVGVAQAPGAVGTYWTQVFAGWA</sequence>
<keyword evidence="1" id="KW-0732">Signal</keyword>
<dbReference type="EMBL" id="JBGFTU010000012">
    <property type="protein sequence ID" value="MEZ0165421.1"/>
    <property type="molecule type" value="Genomic_DNA"/>
</dbReference>
<dbReference type="SUPFAM" id="SSF55797">
    <property type="entry name" value="PR-1-like"/>
    <property type="match status" value="1"/>
</dbReference>
<evidence type="ECO:0000259" key="2">
    <source>
        <dbReference type="Pfam" id="PF00188"/>
    </source>
</evidence>
<feature type="signal peptide" evidence="1">
    <location>
        <begin position="1"/>
        <end position="40"/>
    </location>
</feature>
<dbReference type="InterPro" id="IPR014044">
    <property type="entry name" value="CAP_dom"/>
</dbReference>
<feature type="chain" id="PRO_5046397195" evidence="1">
    <location>
        <begin position="41"/>
        <end position="176"/>
    </location>
</feature>
<proteinExistence type="predicted"/>
<name>A0ABV4H1H4_9ACTN</name>
<keyword evidence="4" id="KW-1185">Reference proteome</keyword>
<evidence type="ECO:0000256" key="1">
    <source>
        <dbReference type="SAM" id="SignalP"/>
    </source>
</evidence>
<organism evidence="3 4">
    <name type="scientific">Kineococcus halophytocola</name>
    <dbReference type="NCBI Taxonomy" id="3234027"/>
    <lineage>
        <taxon>Bacteria</taxon>
        <taxon>Bacillati</taxon>
        <taxon>Actinomycetota</taxon>
        <taxon>Actinomycetes</taxon>
        <taxon>Kineosporiales</taxon>
        <taxon>Kineosporiaceae</taxon>
        <taxon>Kineococcus</taxon>
    </lineage>
</organism>
<protein>
    <submittedName>
        <fullName evidence="3">CAP domain-containing protein</fullName>
    </submittedName>
</protein>
<feature type="domain" description="SCP" evidence="2">
    <location>
        <begin position="58"/>
        <end position="172"/>
    </location>
</feature>
<gene>
    <name evidence="3" type="ORF">AB2L27_11685</name>
</gene>
<dbReference type="PANTHER" id="PTHR31157:SF1">
    <property type="entry name" value="SCP DOMAIN-CONTAINING PROTEIN"/>
    <property type="match status" value="1"/>
</dbReference>
<evidence type="ECO:0000313" key="4">
    <source>
        <dbReference type="Proteomes" id="UP001565927"/>
    </source>
</evidence>
<dbReference type="RefSeq" id="WP_370441649.1">
    <property type="nucleotide sequence ID" value="NZ_JBGFTU010000012.1"/>
</dbReference>
<dbReference type="Proteomes" id="UP001565927">
    <property type="component" value="Unassembled WGS sequence"/>
</dbReference>
<accession>A0ABV4H1H4</accession>